<dbReference type="RefSeq" id="WP_144769004.1">
    <property type="nucleotide sequence ID" value="NZ_CABFVH010000080.1"/>
</dbReference>
<dbReference type="AlphaFoldDB" id="A0A564G5W5"/>
<reference evidence="1" key="2">
    <citation type="journal article" date="2021" name="Front. Microbiol.">
        <title>Comprehensive Comparative Genomics and Phenotyping of Methylobacterium Species.</title>
        <authorList>
            <person name="Alessa O."/>
            <person name="Ogura Y."/>
            <person name="Fujitani Y."/>
            <person name="Takami H."/>
            <person name="Hayashi T."/>
            <person name="Sahin N."/>
            <person name="Tani A."/>
        </authorList>
    </citation>
    <scope>NUCLEOTIDE SEQUENCE</scope>
    <source>
        <strain evidence="1">DSM 22415</strain>
    </source>
</reference>
<organism evidence="2 3">
    <name type="scientific">Methylobacterium dankookense</name>
    <dbReference type="NCBI Taxonomy" id="560405"/>
    <lineage>
        <taxon>Bacteria</taxon>
        <taxon>Pseudomonadati</taxon>
        <taxon>Pseudomonadota</taxon>
        <taxon>Alphaproteobacteria</taxon>
        <taxon>Hyphomicrobiales</taxon>
        <taxon>Methylobacteriaceae</taxon>
        <taxon>Methylobacterium</taxon>
    </lineage>
</organism>
<keyword evidence="4" id="KW-1185">Reference proteome</keyword>
<dbReference type="Proteomes" id="UP001055303">
    <property type="component" value="Unassembled WGS sequence"/>
</dbReference>
<proteinExistence type="predicted"/>
<reference evidence="2 3" key="1">
    <citation type="submission" date="2019-06" db="EMBL/GenBank/DDBJ databases">
        <authorList>
            <person name="Rodrigo-Torres L."/>
            <person name="Arahal R. D."/>
            <person name="Lucena T."/>
        </authorList>
    </citation>
    <scope>NUCLEOTIDE SEQUENCE [LARGE SCALE GENOMIC DNA]</scope>
    <source>
        <strain evidence="2 3">SW08-7</strain>
    </source>
</reference>
<evidence type="ECO:0000313" key="3">
    <source>
        <dbReference type="Proteomes" id="UP000401717"/>
    </source>
</evidence>
<accession>A0A564G5W5</accession>
<dbReference type="EMBL" id="BPQI01000232">
    <property type="protein sequence ID" value="GJD59604.1"/>
    <property type="molecule type" value="Genomic_DNA"/>
</dbReference>
<protein>
    <submittedName>
        <fullName evidence="2">Uncharacterized protein</fullName>
    </submittedName>
</protein>
<dbReference type="Proteomes" id="UP000401717">
    <property type="component" value="Unassembled WGS sequence"/>
</dbReference>
<evidence type="ECO:0000313" key="4">
    <source>
        <dbReference type="Proteomes" id="UP001055303"/>
    </source>
</evidence>
<name>A0A564G5W5_9HYPH</name>
<evidence type="ECO:0000313" key="2">
    <source>
        <dbReference type="EMBL" id="VUF15955.1"/>
    </source>
</evidence>
<gene>
    <name evidence="1" type="ORF">IFDJLNFL_5533</name>
    <name evidence="2" type="ORF">MTDSW087_05704</name>
</gene>
<sequence length="129" mass="12948">MNASGRLVLTYTDGVTADLGSVIGPAGPAFATYSAEVVSKADCTFSVTLPAGRFTAVPVATATARKAGGRDYVVTLTTVSTTTIAGQVRASRTLPAVIGLLSALVGYDTFACTATDLTPVSIHALPAAP</sequence>
<reference evidence="1" key="3">
    <citation type="submission" date="2021-08" db="EMBL/GenBank/DDBJ databases">
        <authorList>
            <person name="Tani A."/>
            <person name="Ola A."/>
            <person name="Ogura Y."/>
            <person name="Katsura K."/>
            <person name="Hayashi T."/>
        </authorList>
    </citation>
    <scope>NUCLEOTIDE SEQUENCE</scope>
    <source>
        <strain evidence="1">DSM 22415</strain>
    </source>
</reference>
<dbReference type="EMBL" id="CABFVH010000080">
    <property type="protein sequence ID" value="VUF15955.1"/>
    <property type="molecule type" value="Genomic_DNA"/>
</dbReference>
<evidence type="ECO:0000313" key="1">
    <source>
        <dbReference type="EMBL" id="GJD59604.1"/>
    </source>
</evidence>